<dbReference type="OrthoDB" id="9808612at2"/>
<sequence length="404" mass="40677">MKINAILGSAVFAAAVAGATFVGAQDSGPVSEVSGQLSIFGGGDENGGLFGGAPSLTVPVDGSFAVQFDGIAGFVADEAGFAGGAVQLFYRDPQAYTVGIAGGGYYVDSYSQYAVSGIAEYYIDNLTLEGAVGFTTGQILEDQVYGRVGLAVYPNPNLRLGGGVTYSDTVGLGGDVQVEALLTDVPGLALFAAGAFDDKGATGYGGIRLYFTGRTVLSVADSAAESTPSLQELHRNYGRPNFFLSDPSGFGIRQISKAGGAINGGEPFGDIGEDGNNDPGDDTPPNSQNCQTPDLISTVQCTLGGLTNNTVLDPVTDLVDQLLNPTDGALSALTGPLADLTALGQGALAPLSEVVQALVGTQNSALNPLIDGLNAVIQGIGLGSTPTDIANQLGAIPGLGALLP</sequence>
<feature type="compositionally biased region" description="Acidic residues" evidence="1">
    <location>
        <begin position="271"/>
        <end position="281"/>
    </location>
</feature>
<keyword evidence="4" id="KW-1185">Reference proteome</keyword>
<dbReference type="EMBL" id="QGLF01000001">
    <property type="protein sequence ID" value="PWR23998.1"/>
    <property type="molecule type" value="Genomic_DNA"/>
</dbReference>
<reference evidence="4" key="1">
    <citation type="submission" date="2018-05" db="EMBL/GenBank/DDBJ databases">
        <title>Zavarzinia sp. HR-AS.</title>
        <authorList>
            <person name="Lee Y."/>
            <person name="Jeon C.O."/>
        </authorList>
    </citation>
    <scope>NUCLEOTIDE SEQUENCE [LARGE SCALE GENOMIC DNA]</scope>
    <source>
        <strain evidence="4">DSM 1231</strain>
    </source>
</reference>
<protein>
    <submittedName>
        <fullName evidence="3">Uncharacterized protein</fullName>
    </submittedName>
</protein>
<proteinExistence type="predicted"/>
<dbReference type="RefSeq" id="WP_109920029.1">
    <property type="nucleotide sequence ID" value="NZ_QGLF01000001.1"/>
</dbReference>
<keyword evidence="2" id="KW-0732">Signal</keyword>
<name>A0A317EA57_9PROT</name>
<feature type="region of interest" description="Disordered" evidence="1">
    <location>
        <begin position="263"/>
        <end position="291"/>
    </location>
</feature>
<dbReference type="AlphaFoldDB" id="A0A317EA57"/>
<organism evidence="3 4">
    <name type="scientific">Zavarzinia compransoris</name>
    <dbReference type="NCBI Taxonomy" id="1264899"/>
    <lineage>
        <taxon>Bacteria</taxon>
        <taxon>Pseudomonadati</taxon>
        <taxon>Pseudomonadota</taxon>
        <taxon>Alphaproteobacteria</taxon>
        <taxon>Rhodospirillales</taxon>
        <taxon>Zavarziniaceae</taxon>
        <taxon>Zavarzinia</taxon>
    </lineage>
</organism>
<dbReference type="Proteomes" id="UP000246077">
    <property type="component" value="Unassembled WGS sequence"/>
</dbReference>
<evidence type="ECO:0000313" key="3">
    <source>
        <dbReference type="EMBL" id="PWR23998.1"/>
    </source>
</evidence>
<evidence type="ECO:0000256" key="1">
    <source>
        <dbReference type="SAM" id="MobiDB-lite"/>
    </source>
</evidence>
<gene>
    <name evidence="3" type="ORF">DKG75_05505</name>
</gene>
<feature type="chain" id="PRO_5016431326" evidence="2">
    <location>
        <begin position="25"/>
        <end position="404"/>
    </location>
</feature>
<accession>A0A317EA57</accession>
<evidence type="ECO:0000313" key="4">
    <source>
        <dbReference type="Proteomes" id="UP000246077"/>
    </source>
</evidence>
<feature type="signal peptide" evidence="2">
    <location>
        <begin position="1"/>
        <end position="24"/>
    </location>
</feature>
<evidence type="ECO:0000256" key="2">
    <source>
        <dbReference type="SAM" id="SignalP"/>
    </source>
</evidence>
<comment type="caution">
    <text evidence="3">The sequence shown here is derived from an EMBL/GenBank/DDBJ whole genome shotgun (WGS) entry which is preliminary data.</text>
</comment>